<organism evidence="2 3">
    <name type="scientific">Pseudomonas fluorescens</name>
    <dbReference type="NCBI Taxonomy" id="294"/>
    <lineage>
        <taxon>Bacteria</taxon>
        <taxon>Pseudomonadati</taxon>
        <taxon>Pseudomonadota</taxon>
        <taxon>Gammaproteobacteria</taxon>
        <taxon>Pseudomonadales</taxon>
        <taxon>Pseudomonadaceae</taxon>
        <taxon>Pseudomonas</taxon>
    </lineage>
</organism>
<evidence type="ECO:0000256" key="1">
    <source>
        <dbReference type="SAM" id="SignalP"/>
    </source>
</evidence>
<proteinExistence type="predicted"/>
<protein>
    <recommendedName>
        <fullName evidence="4">TIGR03749 family integrating conjugative element protein</fullName>
    </recommendedName>
</protein>
<sequence length="295" mass="32673" precursor="true">MKRLQIAACLGLTLPFVITSSQAVEVMRWERLPLAIPLVVGQERVVFIDRNVRVGVPGHLGDRLRIQSAAGAVYLRANEPIDPVRLQFQDAMTGELVLIDVVAENPAPDQERLEDVRIIEEPVRRQRSVPDALEQSVLSKEHSQSTPVPVLLTRYAAQNLYAPLRTVEPLPGVRRVNLAGDLSLDLLMPSLPIKAKALAAWRMEEYWLTAVRLSNQTDALVELDPRLLLGDFSPATFQHQQLGPKGTSLDTSVVYLTTRGQGLAQSILPTISPVDAALNVPLANPDFTRERDHEE</sequence>
<dbReference type="InterPro" id="IPR021844">
    <property type="entry name" value="Integr_conj_element_PFL4704"/>
</dbReference>
<evidence type="ECO:0008006" key="4">
    <source>
        <dbReference type="Google" id="ProtNLM"/>
    </source>
</evidence>
<dbReference type="EMBL" id="CABVGZ010000006">
    <property type="protein sequence ID" value="VVM53648.1"/>
    <property type="molecule type" value="Genomic_DNA"/>
</dbReference>
<feature type="signal peptide" evidence="1">
    <location>
        <begin position="1"/>
        <end position="23"/>
    </location>
</feature>
<dbReference type="Pfam" id="PF11920">
    <property type="entry name" value="DUF3438"/>
    <property type="match status" value="1"/>
</dbReference>
<dbReference type="AlphaFoldDB" id="A0A5E6QED3"/>
<dbReference type="Proteomes" id="UP000326241">
    <property type="component" value="Unassembled WGS sequence"/>
</dbReference>
<reference evidence="2 3" key="1">
    <citation type="submission" date="2019-09" db="EMBL/GenBank/DDBJ databases">
        <authorList>
            <person name="Chandra G."/>
            <person name="Truman W A."/>
        </authorList>
    </citation>
    <scope>NUCLEOTIDE SEQUENCE [LARGE SCALE GENOMIC DNA]</scope>
    <source>
        <strain evidence="2">PS624</strain>
    </source>
</reference>
<gene>
    <name evidence="2" type="ORF">PS624_00916</name>
</gene>
<keyword evidence="1" id="KW-0732">Signal</keyword>
<feature type="chain" id="PRO_5022842876" description="TIGR03749 family integrating conjugative element protein" evidence="1">
    <location>
        <begin position="24"/>
        <end position="295"/>
    </location>
</feature>
<evidence type="ECO:0000313" key="2">
    <source>
        <dbReference type="EMBL" id="VVM53648.1"/>
    </source>
</evidence>
<evidence type="ECO:0000313" key="3">
    <source>
        <dbReference type="Proteomes" id="UP000326241"/>
    </source>
</evidence>
<accession>A0A5E6QED3</accession>
<name>A0A5E6QED3_PSEFL</name>
<dbReference type="RefSeq" id="WP_150774191.1">
    <property type="nucleotide sequence ID" value="NZ_CABVGZ010000006.1"/>
</dbReference>
<dbReference type="NCBIfam" id="TIGR03749">
    <property type="entry name" value="conj_TIGR03749"/>
    <property type="match status" value="1"/>
</dbReference>